<dbReference type="InterPro" id="IPR036291">
    <property type="entry name" value="NAD(P)-bd_dom_sf"/>
</dbReference>
<organism evidence="1 2">
    <name type="scientific">Egibacter rhizosphaerae</name>
    <dbReference type="NCBI Taxonomy" id="1670831"/>
    <lineage>
        <taxon>Bacteria</taxon>
        <taxon>Bacillati</taxon>
        <taxon>Actinomycetota</taxon>
        <taxon>Nitriliruptoria</taxon>
        <taxon>Egibacterales</taxon>
        <taxon>Egibacteraceae</taxon>
        <taxon>Egibacter</taxon>
    </lineage>
</organism>
<protein>
    <recommendedName>
        <fullName evidence="3">Ornithine cyclodeaminase family protein</fullName>
    </recommendedName>
</protein>
<dbReference type="EMBL" id="CP036402">
    <property type="protein sequence ID" value="QBI20078.1"/>
    <property type="molecule type" value="Genomic_DNA"/>
</dbReference>
<dbReference type="GO" id="GO:0005737">
    <property type="term" value="C:cytoplasm"/>
    <property type="evidence" value="ECO:0007669"/>
    <property type="project" value="TreeGrafter"/>
</dbReference>
<evidence type="ECO:0000313" key="2">
    <source>
        <dbReference type="Proteomes" id="UP000291469"/>
    </source>
</evidence>
<dbReference type="PANTHER" id="PTHR13812">
    <property type="entry name" value="KETIMINE REDUCTASE MU-CRYSTALLIN"/>
    <property type="match status" value="1"/>
</dbReference>
<dbReference type="Pfam" id="PF02423">
    <property type="entry name" value="OCD_Mu_crystall"/>
    <property type="match status" value="1"/>
</dbReference>
<keyword evidence="2" id="KW-1185">Reference proteome</keyword>
<dbReference type="Gene3D" id="3.40.50.720">
    <property type="entry name" value="NAD(P)-binding Rossmann-like Domain"/>
    <property type="match status" value="1"/>
</dbReference>
<dbReference type="OrthoDB" id="3396397at2"/>
<evidence type="ECO:0000313" key="1">
    <source>
        <dbReference type="EMBL" id="QBI20078.1"/>
    </source>
</evidence>
<gene>
    <name evidence="1" type="ORF">ER308_11235</name>
</gene>
<dbReference type="PIRSF" id="PIRSF001439">
    <property type="entry name" value="CryM"/>
    <property type="match status" value="1"/>
</dbReference>
<proteinExistence type="predicted"/>
<dbReference type="AlphaFoldDB" id="A0A411YFU2"/>
<name>A0A411YFU2_9ACTN</name>
<dbReference type="SUPFAM" id="SSF51735">
    <property type="entry name" value="NAD(P)-binding Rossmann-fold domains"/>
    <property type="match status" value="1"/>
</dbReference>
<dbReference type="KEGG" id="erz:ER308_11235"/>
<evidence type="ECO:0008006" key="3">
    <source>
        <dbReference type="Google" id="ProtNLM"/>
    </source>
</evidence>
<dbReference type="InterPro" id="IPR023401">
    <property type="entry name" value="ODC_N"/>
</dbReference>
<dbReference type="PANTHER" id="PTHR13812:SF19">
    <property type="entry name" value="KETIMINE REDUCTASE MU-CRYSTALLIN"/>
    <property type="match status" value="1"/>
</dbReference>
<dbReference type="GO" id="GO:0042562">
    <property type="term" value="F:hormone binding"/>
    <property type="evidence" value="ECO:0007669"/>
    <property type="project" value="TreeGrafter"/>
</dbReference>
<dbReference type="Proteomes" id="UP000291469">
    <property type="component" value="Chromosome"/>
</dbReference>
<dbReference type="InterPro" id="IPR003462">
    <property type="entry name" value="ODC_Mu_crystall"/>
</dbReference>
<accession>A0A411YFU2</accession>
<sequence length="273" mass="29202">MPACLPYRRAVGMKWVAYYPGNTHEGLVDSTGIVVLNDYETGHPKAILDGMWITFARTAACAAVFARYLTARRNPQSLALLGAGGLARWSLAMLSEEFTSLSEVRVTSRSRESRDSFCKELAPLGAWNLRSCETAEEAVKDAEIVVSAIVPHATPPFRAEWLAPGSLLIALDHLHAWDSRTFIEASRLIGDAEQFLVNAAPNYGLDWGSLGGYGDIGAIAAGAMAAREPDESRLVGIPTGKASIDIALAADLLTRNGASGRLAVDLGPRQVGH</sequence>
<dbReference type="Gene3D" id="3.30.1780.10">
    <property type="entry name" value="ornithine cyclodeaminase, domain 1"/>
    <property type="match status" value="1"/>
</dbReference>
<reference evidence="1 2" key="1">
    <citation type="submission" date="2019-01" db="EMBL/GenBank/DDBJ databases">
        <title>Egibacter rhizosphaerae EGI 80759T.</title>
        <authorList>
            <person name="Chen D.-D."/>
            <person name="Tian Y."/>
            <person name="Jiao J.-Y."/>
            <person name="Zhang X.-T."/>
            <person name="Zhang Y.-G."/>
            <person name="Zhang Y."/>
            <person name="Xiao M."/>
            <person name="Shu W.-S."/>
            <person name="Li W.-J."/>
        </authorList>
    </citation>
    <scope>NUCLEOTIDE SEQUENCE [LARGE SCALE GENOMIC DNA]</scope>
    <source>
        <strain evidence="1 2">EGI 80759</strain>
    </source>
</reference>